<protein>
    <submittedName>
        <fullName evidence="1">Uncharacterized protein</fullName>
    </submittedName>
</protein>
<dbReference type="Proteomes" id="UP000799640">
    <property type="component" value="Unassembled WGS sequence"/>
</dbReference>
<name>A0A6G1I6P8_9PEZI</name>
<reference evidence="1" key="1">
    <citation type="journal article" date="2020" name="Stud. Mycol.">
        <title>101 Dothideomycetes genomes: a test case for predicting lifestyles and emergence of pathogens.</title>
        <authorList>
            <person name="Haridas S."/>
            <person name="Albert R."/>
            <person name="Binder M."/>
            <person name="Bloem J."/>
            <person name="Labutti K."/>
            <person name="Salamov A."/>
            <person name="Andreopoulos B."/>
            <person name="Baker S."/>
            <person name="Barry K."/>
            <person name="Bills G."/>
            <person name="Bluhm B."/>
            <person name="Cannon C."/>
            <person name="Castanera R."/>
            <person name="Culley D."/>
            <person name="Daum C."/>
            <person name="Ezra D."/>
            <person name="Gonzalez J."/>
            <person name="Henrissat B."/>
            <person name="Kuo A."/>
            <person name="Liang C."/>
            <person name="Lipzen A."/>
            <person name="Lutzoni F."/>
            <person name="Magnuson J."/>
            <person name="Mondo S."/>
            <person name="Nolan M."/>
            <person name="Ohm R."/>
            <person name="Pangilinan J."/>
            <person name="Park H.-J."/>
            <person name="Ramirez L."/>
            <person name="Alfaro M."/>
            <person name="Sun H."/>
            <person name="Tritt A."/>
            <person name="Yoshinaga Y."/>
            <person name="Zwiers L.-H."/>
            <person name="Turgeon B."/>
            <person name="Goodwin S."/>
            <person name="Spatafora J."/>
            <person name="Crous P."/>
            <person name="Grigoriev I."/>
        </authorList>
    </citation>
    <scope>NUCLEOTIDE SEQUENCE</scope>
    <source>
        <strain evidence="1">CBS 262.69</strain>
    </source>
</reference>
<evidence type="ECO:0000313" key="1">
    <source>
        <dbReference type="EMBL" id="KAF2403861.1"/>
    </source>
</evidence>
<gene>
    <name evidence="1" type="ORF">EJ06DRAFT_297529</name>
</gene>
<dbReference type="EMBL" id="ML996689">
    <property type="protein sequence ID" value="KAF2403861.1"/>
    <property type="molecule type" value="Genomic_DNA"/>
</dbReference>
<organism evidence="1 2">
    <name type="scientific">Trichodelitschia bisporula</name>
    <dbReference type="NCBI Taxonomy" id="703511"/>
    <lineage>
        <taxon>Eukaryota</taxon>
        <taxon>Fungi</taxon>
        <taxon>Dikarya</taxon>
        <taxon>Ascomycota</taxon>
        <taxon>Pezizomycotina</taxon>
        <taxon>Dothideomycetes</taxon>
        <taxon>Dothideomycetes incertae sedis</taxon>
        <taxon>Phaeotrichales</taxon>
        <taxon>Phaeotrichaceae</taxon>
        <taxon>Trichodelitschia</taxon>
    </lineage>
</organism>
<proteinExistence type="predicted"/>
<accession>A0A6G1I6P8</accession>
<keyword evidence="2" id="KW-1185">Reference proteome</keyword>
<dbReference type="AlphaFoldDB" id="A0A6G1I6P8"/>
<sequence length="338" mass="38962">MAAQQQDLRLAVQSERDLRAACPVAVSSTVYFPRTKSTWKIERRVVIPPKLPISGFYALPRYWAPRLDVTGVEYLARCITDTGPGASMAIPTAAINELRALDQLRINHSRHAPHLIDARLARGEGNKQYITYILMRVPVGHRLGSTHEFAADRFWTLSQRHRVALRKLFNLALMYVHDSPLHMFYCALLIQIGRDIIRCGVYPMAFHPKDIIYNRNNQTVIITGFERSRTYAPIYRNLDLDNPQYSLYWEDGHLFNWGLINHPPKYVELFSRRPCDGTLFYALPKRHLKDADEASYPDPQRKTIEQRIVYQMRQGDSNIPLVASMSSLARSMSRHSLV</sequence>
<evidence type="ECO:0000313" key="2">
    <source>
        <dbReference type="Proteomes" id="UP000799640"/>
    </source>
</evidence>
<dbReference type="OrthoDB" id="5401170at2759"/>